<name>A0A2T3ZM08_TRIA4</name>
<evidence type="ECO:0000313" key="2">
    <source>
        <dbReference type="Proteomes" id="UP000240493"/>
    </source>
</evidence>
<keyword evidence="2" id="KW-1185">Reference proteome</keyword>
<proteinExistence type="predicted"/>
<dbReference type="EMBL" id="KZ679257">
    <property type="protein sequence ID" value="PTB45838.1"/>
    <property type="molecule type" value="Genomic_DNA"/>
</dbReference>
<gene>
    <name evidence="1" type="ORF">M441DRAFT_326136</name>
</gene>
<dbReference type="Proteomes" id="UP000240493">
    <property type="component" value="Unassembled WGS sequence"/>
</dbReference>
<dbReference type="AlphaFoldDB" id="A0A2T3ZM08"/>
<evidence type="ECO:0000313" key="1">
    <source>
        <dbReference type="EMBL" id="PTB45838.1"/>
    </source>
</evidence>
<sequence length="150" mass="16872">MLFLHAHAEILAWPRDFCHWTPLVLEDDANSLLGSLAVARLYTVYCRLLAGWLEPSPHSHFAACSFLPPLVSECAELSRLAPASITACRAQNDKSLEAIGWSPCQELRRQAPRYLQQRAPSRNSPPKRPAVTLQTDLRARCDIACRHIRC</sequence>
<organism evidence="1 2">
    <name type="scientific">Trichoderma asperellum (strain ATCC 204424 / CBS 433.97 / NBRC 101777)</name>
    <dbReference type="NCBI Taxonomy" id="1042311"/>
    <lineage>
        <taxon>Eukaryota</taxon>
        <taxon>Fungi</taxon>
        <taxon>Dikarya</taxon>
        <taxon>Ascomycota</taxon>
        <taxon>Pezizomycotina</taxon>
        <taxon>Sordariomycetes</taxon>
        <taxon>Hypocreomycetidae</taxon>
        <taxon>Hypocreales</taxon>
        <taxon>Hypocreaceae</taxon>
        <taxon>Trichoderma</taxon>
    </lineage>
</organism>
<reference evidence="1 2" key="1">
    <citation type="submission" date="2016-07" db="EMBL/GenBank/DDBJ databases">
        <title>Multiple horizontal gene transfer events from other fungi enriched the ability of initially mycotrophic Trichoderma (Ascomycota) to feed on dead plant biomass.</title>
        <authorList>
            <consortium name="DOE Joint Genome Institute"/>
            <person name="Aerts A."/>
            <person name="Atanasova L."/>
            <person name="Chenthamara K."/>
            <person name="Zhang J."/>
            <person name="Grujic M."/>
            <person name="Henrissat B."/>
            <person name="Kuo A."/>
            <person name="Salamov A."/>
            <person name="Lipzen A."/>
            <person name="Labutti K."/>
            <person name="Barry K."/>
            <person name="Miao Y."/>
            <person name="Rahimi M.J."/>
            <person name="Shen Q."/>
            <person name="Grigoriev I.V."/>
            <person name="Kubicek C.P."/>
            <person name="Druzhinina I.S."/>
        </authorList>
    </citation>
    <scope>NUCLEOTIDE SEQUENCE [LARGE SCALE GENOMIC DNA]</scope>
    <source>
        <strain evidence="1 2">CBS 433.97</strain>
    </source>
</reference>
<protein>
    <submittedName>
        <fullName evidence="1">Uncharacterized protein</fullName>
    </submittedName>
</protein>
<accession>A0A2T3ZM08</accession>